<dbReference type="KEGG" id="aalg:AREALGSMS7_03031"/>
<evidence type="ECO:0000313" key="1">
    <source>
        <dbReference type="EMBL" id="ASO06462.1"/>
    </source>
</evidence>
<name>A0A221UYQ1_9FLAO</name>
<dbReference type="EMBL" id="CP022515">
    <property type="protein sequence ID" value="ASO06462.1"/>
    <property type="molecule type" value="Genomic_DNA"/>
</dbReference>
<protein>
    <submittedName>
        <fullName evidence="1">Uncharacterized protein</fullName>
    </submittedName>
</protein>
<organism evidence="1 2">
    <name type="scientific">Arenibacter algicola</name>
    <dbReference type="NCBI Taxonomy" id="616991"/>
    <lineage>
        <taxon>Bacteria</taxon>
        <taxon>Pseudomonadati</taxon>
        <taxon>Bacteroidota</taxon>
        <taxon>Flavobacteriia</taxon>
        <taxon>Flavobacteriales</taxon>
        <taxon>Flavobacteriaceae</taxon>
        <taxon>Arenibacter</taxon>
    </lineage>
</organism>
<evidence type="ECO:0000313" key="2">
    <source>
        <dbReference type="Proteomes" id="UP000204551"/>
    </source>
</evidence>
<dbReference type="AlphaFoldDB" id="A0A221UYQ1"/>
<dbReference type="Proteomes" id="UP000204551">
    <property type="component" value="Chromosome"/>
</dbReference>
<reference evidence="1 2" key="1">
    <citation type="submission" date="2017-07" db="EMBL/GenBank/DDBJ databases">
        <title>Genome Sequence of Arenibacter algicola Strain SMS7 Isolated from a culture of the Diatom Skeletonema marinoi.</title>
        <authorList>
            <person name="Topel M."/>
            <person name="Pinder M.I.M."/>
            <person name="Johansson O.N."/>
            <person name="Kourtchenko O."/>
            <person name="Godhe A."/>
            <person name="Clarke A.K."/>
        </authorList>
    </citation>
    <scope>NUCLEOTIDE SEQUENCE [LARGE SCALE GENOMIC DNA]</scope>
    <source>
        <strain evidence="1 2">SMS7</strain>
    </source>
</reference>
<dbReference type="RefSeq" id="WP_157365011.1">
    <property type="nucleotide sequence ID" value="NZ_CP022515.1"/>
</dbReference>
<proteinExistence type="predicted"/>
<gene>
    <name evidence="1" type="ORF">AREALGSMS7_03031</name>
</gene>
<sequence>MKTLPEIEARGGELNPYNYNVLCHTVNIHGPSPALQSGINFFLSG</sequence>
<accession>A0A221UYQ1</accession>